<comment type="caution">
    <text evidence="1">The sequence shown here is derived from an EMBL/GenBank/DDBJ whole genome shotgun (WGS) entry which is preliminary data.</text>
</comment>
<organism evidence="1 2">
    <name type="scientific">Pleurodeles waltl</name>
    <name type="common">Iberian ribbed newt</name>
    <dbReference type="NCBI Taxonomy" id="8319"/>
    <lineage>
        <taxon>Eukaryota</taxon>
        <taxon>Metazoa</taxon>
        <taxon>Chordata</taxon>
        <taxon>Craniata</taxon>
        <taxon>Vertebrata</taxon>
        <taxon>Euteleostomi</taxon>
        <taxon>Amphibia</taxon>
        <taxon>Batrachia</taxon>
        <taxon>Caudata</taxon>
        <taxon>Salamandroidea</taxon>
        <taxon>Salamandridae</taxon>
        <taxon>Pleurodelinae</taxon>
        <taxon>Pleurodeles</taxon>
    </lineage>
</organism>
<evidence type="ECO:0000313" key="1">
    <source>
        <dbReference type="EMBL" id="KAJ1218254.1"/>
    </source>
</evidence>
<proteinExistence type="predicted"/>
<dbReference type="AlphaFoldDB" id="A0AAV7WVV6"/>
<gene>
    <name evidence="1" type="ORF">NDU88_005837</name>
</gene>
<reference evidence="1" key="1">
    <citation type="journal article" date="2022" name="bioRxiv">
        <title>Sequencing and chromosome-scale assembly of the giantPleurodeles waltlgenome.</title>
        <authorList>
            <person name="Brown T."/>
            <person name="Elewa A."/>
            <person name="Iarovenko S."/>
            <person name="Subramanian E."/>
            <person name="Araus A.J."/>
            <person name="Petzold A."/>
            <person name="Susuki M."/>
            <person name="Suzuki K.-i.T."/>
            <person name="Hayashi T."/>
            <person name="Toyoda A."/>
            <person name="Oliveira C."/>
            <person name="Osipova E."/>
            <person name="Leigh N.D."/>
            <person name="Simon A."/>
            <person name="Yun M.H."/>
        </authorList>
    </citation>
    <scope>NUCLEOTIDE SEQUENCE</scope>
    <source>
        <strain evidence="1">20211129_DDA</strain>
        <tissue evidence="1">Liver</tissue>
    </source>
</reference>
<keyword evidence="2" id="KW-1185">Reference proteome</keyword>
<dbReference type="EMBL" id="JANPWB010000001">
    <property type="protein sequence ID" value="KAJ1218254.1"/>
    <property type="molecule type" value="Genomic_DNA"/>
</dbReference>
<evidence type="ECO:0000313" key="2">
    <source>
        <dbReference type="Proteomes" id="UP001066276"/>
    </source>
</evidence>
<evidence type="ECO:0008006" key="3">
    <source>
        <dbReference type="Google" id="ProtNLM"/>
    </source>
</evidence>
<dbReference type="Proteomes" id="UP001066276">
    <property type="component" value="Chromosome 1_1"/>
</dbReference>
<accession>A0AAV7WVV6</accession>
<name>A0AAV7WVV6_PLEWA</name>
<sequence>MLEYSGRIEGLVNCKQSRETYKEANPKIEQQEPENPNPTLRYHKRRYTVHVNAQTFRAFKPASNSAMYANRITSTLTSTQRGNSSGVVRLRSRLARAGIVAVKSHASGGRRP</sequence>
<protein>
    <recommendedName>
        <fullName evidence="3">Ribosomal protein S11</fullName>
    </recommendedName>
</protein>